<evidence type="ECO:0000313" key="1">
    <source>
        <dbReference type="EMBL" id="SCB92004.1"/>
    </source>
</evidence>
<dbReference type="SUPFAM" id="SSF56059">
    <property type="entry name" value="Glutathione synthetase ATP-binding domain-like"/>
    <property type="match status" value="1"/>
</dbReference>
<dbReference type="Pfam" id="PF14398">
    <property type="entry name" value="ATPgrasp_YheCD"/>
    <property type="match status" value="1"/>
</dbReference>
<protein>
    <submittedName>
        <fullName evidence="1">YheC/D like ATP-grasp</fullName>
    </submittedName>
</protein>
<dbReference type="EMBL" id="FMAU01000001">
    <property type="protein sequence ID" value="SCB92004.1"/>
    <property type="molecule type" value="Genomic_DNA"/>
</dbReference>
<gene>
    <name evidence="1" type="ORF">GA0061094_1407</name>
</gene>
<dbReference type="InterPro" id="IPR026838">
    <property type="entry name" value="YheC/D"/>
</dbReference>
<proteinExistence type="predicted"/>
<keyword evidence="2" id="KW-1185">Reference proteome</keyword>
<accession>A0A0V8HMX4</accession>
<name>A0A0V8HMX4_9BACI</name>
<organism evidence="1 2">
    <name type="scientific">[Bacillus] enclensis</name>
    <dbReference type="NCBI Taxonomy" id="1402860"/>
    <lineage>
        <taxon>Bacteria</taxon>
        <taxon>Bacillati</taxon>
        <taxon>Bacillota</taxon>
        <taxon>Bacilli</taxon>
        <taxon>Bacillales</taxon>
        <taxon>Bacillaceae</taxon>
        <taxon>Rossellomorea</taxon>
    </lineage>
</organism>
<dbReference type="OrthoDB" id="7869153at2"/>
<dbReference type="AlphaFoldDB" id="A0A0V8HMX4"/>
<dbReference type="Proteomes" id="UP000181997">
    <property type="component" value="Unassembled WGS sequence"/>
</dbReference>
<dbReference type="RefSeq" id="WP_058297933.1">
    <property type="nucleotide sequence ID" value="NZ_FMAU01000001.1"/>
</dbReference>
<reference evidence="2" key="1">
    <citation type="submission" date="2016-08" db="EMBL/GenBank/DDBJ databases">
        <authorList>
            <person name="Varghese N."/>
            <person name="Submissions Spin"/>
        </authorList>
    </citation>
    <scope>NUCLEOTIDE SEQUENCE [LARGE SCALE GENOMIC DNA]</scope>
    <source>
        <strain evidence="2">SGD-1123</strain>
    </source>
</reference>
<evidence type="ECO:0000313" key="2">
    <source>
        <dbReference type="Proteomes" id="UP000181997"/>
    </source>
</evidence>
<sequence length="444" mass="51105">MFIKKRNILSGTIIMHPSSAKKLNIKEGSVILHIGRWKKDMTVTIDQEAEQDSICIPIDLFDFTIPEDIEFEWRTEGSHLYAGPVLGIVRGAGMKNINKKSLRILKRWVKSYKRIKGLVIIFPLSEVEEGAVSVKGFCYDPAQKEGRWKEGTFPFPDAVFNRPVAGTGNKYHLLDNITGGRFFNSRGTGKWEFYQALFKNPPARELVPYTEKFKDFDRLFSMLEEYHVLYLKKRFGARGYGIIQVKKEGKQIRVTRVVKGKQVKERFESKEDCICRLQNIVRKNRYIVQQGVPYEKNRKQVDFRGYIQKDSSMEWKMRGFIGRLAKPESVITNLRYTEKILPGEAALKEYYGFDDLKAAEAAARIKEACIKAGESLDLNIGHFGDVALDFILLETGDIYFLEANSNYGHESFTKIKDLELRDRVFRSPLEYAKALAGFGKKVDR</sequence>